<accession>A0A170Y1R3</accession>
<evidence type="ECO:0000313" key="8">
    <source>
        <dbReference type="Proteomes" id="UP000076586"/>
    </source>
</evidence>
<comment type="similarity">
    <text evidence="1 5">Belongs to the GTP cyclohydrolase I type 2/NIF3 family.</text>
</comment>
<evidence type="ECO:0000256" key="3">
    <source>
        <dbReference type="ARBA" id="ARBA00022112"/>
    </source>
</evidence>
<organism evidence="7 8">
    <name type="scientific">Paludibacter jiangxiensis</name>
    <dbReference type="NCBI Taxonomy" id="681398"/>
    <lineage>
        <taxon>Bacteria</taxon>
        <taxon>Pseudomonadati</taxon>
        <taxon>Bacteroidota</taxon>
        <taxon>Bacteroidia</taxon>
        <taxon>Bacteroidales</taxon>
        <taxon>Paludibacteraceae</taxon>
        <taxon>Paludibacter</taxon>
    </lineage>
</organism>
<keyword evidence="8" id="KW-1185">Reference proteome</keyword>
<evidence type="ECO:0000256" key="5">
    <source>
        <dbReference type="PIRNR" id="PIRNR037489"/>
    </source>
</evidence>
<keyword evidence="4 5" id="KW-0479">Metal-binding</keyword>
<dbReference type="RefSeq" id="WP_068700997.1">
    <property type="nucleotide sequence ID" value="NZ_BDCR01000001.1"/>
</dbReference>
<reference evidence="8" key="1">
    <citation type="submission" date="2016-04" db="EMBL/GenBank/DDBJ databases">
        <title>Draft genome sequence of Paludibacter jiangxiensis strain NM7.</title>
        <authorList>
            <person name="Qiu Y."/>
            <person name="Matsuura N."/>
            <person name="Ohashi A."/>
            <person name="Tourlousse M.D."/>
            <person name="Sekiguchi Y."/>
        </authorList>
    </citation>
    <scope>NUCLEOTIDE SEQUENCE [LARGE SCALE GENOMIC DNA]</scope>
    <source>
        <strain evidence="8">NM7</strain>
    </source>
</reference>
<dbReference type="SUPFAM" id="SSF102705">
    <property type="entry name" value="NIF3 (NGG1p interacting factor 3)-like"/>
    <property type="match status" value="1"/>
</dbReference>
<sequence>MIVQEICTALEDFAPLALQESYDNAGLQVGKRSDTINGILICIDITEDVIDEAIRHCCNLIISHHPLIFKGLKRLTGDDYVQRCVIKAIQNNIAIYSAHTNLDSVAEGVNGRIAQKIGLTDYRILAPEEGKLLKLITFVPFAEADRVRESLFAAGAGQIGNYDSCSYNSEGFGTFRAGEKCNPFVGKINKLHHEPEIRLEVIVPAHLRFDVQQALISTHPYEEPAFDWIPLANEWQQTGMGMIGELPQPEDETDFLKRLKTTFNAGTIRHTRLRGKQVKKVAVCGGSGASLLSTAIRAKADIFVSADFKYHDFFGAENRIVVADIGHYESEQFTKEIFFEQIQKKLPTFAVRFAECDTNPVNYL</sequence>
<dbReference type="STRING" id="681398.PJIAN_111"/>
<proteinExistence type="inferred from homology"/>
<feature type="binding site" evidence="6">
    <location>
        <position position="64"/>
    </location>
    <ligand>
        <name>a divalent metal cation</name>
        <dbReference type="ChEBI" id="CHEBI:60240"/>
        <label>2</label>
    </ligand>
</feature>
<dbReference type="InterPro" id="IPR017221">
    <property type="entry name" value="DUF34/NIF3_bac"/>
</dbReference>
<dbReference type="InterPro" id="IPR036069">
    <property type="entry name" value="DUF34/NIF3_sf"/>
</dbReference>
<dbReference type="AlphaFoldDB" id="A0A170Y1R3"/>
<dbReference type="InterPro" id="IPR015867">
    <property type="entry name" value="N-reg_PII/ATP_PRibTrfase_C"/>
</dbReference>
<dbReference type="FunFam" id="3.40.1390.30:FF:000001">
    <property type="entry name" value="GTP cyclohydrolase 1 type 2"/>
    <property type="match status" value="1"/>
</dbReference>
<dbReference type="Gene3D" id="3.40.1390.30">
    <property type="entry name" value="NIF3 (NGG1p interacting factor 3)-like"/>
    <property type="match status" value="1"/>
</dbReference>
<dbReference type="PIRSF" id="PIRSF037489">
    <property type="entry name" value="UCP037489_NIF3_YqfO"/>
    <property type="match status" value="1"/>
</dbReference>
<feature type="binding site" evidence="6">
    <location>
        <position position="65"/>
    </location>
    <ligand>
        <name>a divalent metal cation</name>
        <dbReference type="ChEBI" id="CHEBI:60240"/>
        <label>1</label>
    </ligand>
</feature>
<dbReference type="EMBL" id="BDCR01000001">
    <property type="protein sequence ID" value="GAT61432.1"/>
    <property type="molecule type" value="Genomic_DNA"/>
</dbReference>
<reference evidence="8" key="2">
    <citation type="journal article" date="2017" name="Genome Announc.">
        <title>Draft genome sequence of Paludibacter jiangxiensis NM7(T), a propionate-producing fermentative bacterium.</title>
        <authorList>
            <person name="Qiu Y.-L."/>
            <person name="Tourlousse D.M."/>
            <person name="Matsuura N."/>
            <person name="Ohashi A."/>
            <person name="Sekiguchi Y."/>
        </authorList>
    </citation>
    <scope>NUCLEOTIDE SEQUENCE [LARGE SCALE GENOMIC DNA]</scope>
    <source>
        <strain evidence="8">NM7</strain>
    </source>
</reference>
<comment type="subunit">
    <text evidence="2">Homohexamer.</text>
</comment>
<dbReference type="FunFam" id="3.30.70.120:FF:000006">
    <property type="entry name" value="GTP cyclohydrolase 1 type 2 homolog"/>
    <property type="match status" value="1"/>
</dbReference>
<evidence type="ECO:0000256" key="2">
    <source>
        <dbReference type="ARBA" id="ARBA00011643"/>
    </source>
</evidence>
<dbReference type="InterPro" id="IPR002678">
    <property type="entry name" value="DUF34/NIF3"/>
</dbReference>
<dbReference type="OrthoDB" id="9792792at2"/>
<evidence type="ECO:0000256" key="6">
    <source>
        <dbReference type="PIRSR" id="PIRSR602678-1"/>
    </source>
</evidence>
<dbReference type="PANTHER" id="PTHR13799:SF14">
    <property type="entry name" value="GTP CYCLOHYDROLASE 1 TYPE 2 HOMOLOG"/>
    <property type="match status" value="1"/>
</dbReference>
<evidence type="ECO:0000256" key="4">
    <source>
        <dbReference type="ARBA" id="ARBA00022723"/>
    </source>
</evidence>
<dbReference type="Gene3D" id="3.30.70.120">
    <property type="match status" value="1"/>
</dbReference>
<dbReference type="Pfam" id="PF01784">
    <property type="entry name" value="DUF34_NIF3"/>
    <property type="match status" value="1"/>
</dbReference>
<feature type="binding site" evidence="6">
    <location>
        <position position="327"/>
    </location>
    <ligand>
        <name>a divalent metal cation</name>
        <dbReference type="ChEBI" id="CHEBI:60240"/>
        <label>1</label>
    </ligand>
</feature>
<evidence type="ECO:0000256" key="1">
    <source>
        <dbReference type="ARBA" id="ARBA00006964"/>
    </source>
</evidence>
<dbReference type="GO" id="GO:0046872">
    <property type="term" value="F:metal ion binding"/>
    <property type="evidence" value="ECO:0007669"/>
    <property type="project" value="UniProtKB-UniRule"/>
</dbReference>
<feature type="binding site" evidence="6">
    <location>
        <position position="103"/>
    </location>
    <ligand>
        <name>a divalent metal cation</name>
        <dbReference type="ChEBI" id="CHEBI:60240"/>
        <label>1</label>
    </ligand>
</feature>
<protein>
    <recommendedName>
        <fullName evidence="3 5">GTP cyclohydrolase 1 type 2 homolog</fullName>
    </recommendedName>
</protein>
<comment type="caution">
    <text evidence="7">The sequence shown here is derived from an EMBL/GenBank/DDBJ whole genome shotgun (WGS) entry which is preliminary data.</text>
</comment>
<dbReference type="NCBIfam" id="TIGR00486">
    <property type="entry name" value="YbgI_SA1388"/>
    <property type="match status" value="1"/>
</dbReference>
<name>A0A170Y1R3_9BACT</name>
<feature type="binding site" evidence="6">
    <location>
        <position position="331"/>
    </location>
    <ligand>
        <name>a divalent metal cation</name>
        <dbReference type="ChEBI" id="CHEBI:60240"/>
        <label>1</label>
    </ligand>
</feature>
<dbReference type="Proteomes" id="UP000076586">
    <property type="component" value="Unassembled WGS sequence"/>
</dbReference>
<gene>
    <name evidence="7" type="ORF">PJIAN_111</name>
</gene>
<evidence type="ECO:0000313" key="7">
    <source>
        <dbReference type="EMBL" id="GAT61432.1"/>
    </source>
</evidence>
<dbReference type="GO" id="GO:0005737">
    <property type="term" value="C:cytoplasm"/>
    <property type="evidence" value="ECO:0007669"/>
    <property type="project" value="TreeGrafter"/>
</dbReference>
<dbReference type="PANTHER" id="PTHR13799">
    <property type="entry name" value="NGG1 INTERACTING FACTOR 3"/>
    <property type="match status" value="1"/>
</dbReference>